<accession>A0A0F6U548</accession>
<dbReference type="RefSeq" id="WP_158524798.1">
    <property type="nucleotide sequence ID" value="NZ_CP011304.1"/>
</dbReference>
<name>A0A0F6U548_MICAE</name>
<gene>
    <name evidence="1" type="ORF">MYAER_2308</name>
</gene>
<dbReference type="AlphaFoldDB" id="A0A0F6U548"/>
<dbReference type="EMBL" id="CP011304">
    <property type="protein sequence ID" value="AKE64652.1"/>
    <property type="molecule type" value="Genomic_DNA"/>
</dbReference>
<proteinExistence type="predicted"/>
<dbReference type="PATRIC" id="fig|1641812.3.peg.2389"/>
<protein>
    <submittedName>
        <fullName evidence="1">Uncharacterized protein</fullName>
    </submittedName>
</protein>
<reference evidence="1 2" key="1">
    <citation type="journal article" date="2015" name="Genome Announc.">
        <title>Complete Genome Sequence of Microcystis aeruginosa NIES-2549, a Bloom-Forming Cyanobacterium from Lake Kasumigaura, Japan.</title>
        <authorList>
            <person name="Yamaguchi H."/>
            <person name="Suzuki S."/>
            <person name="Tanabe Y."/>
            <person name="Osana Y."/>
            <person name="Shimura Y."/>
            <person name="Ishida K."/>
            <person name="Kawachi M."/>
        </authorList>
    </citation>
    <scope>NUCLEOTIDE SEQUENCE [LARGE SCALE GENOMIC DNA]</scope>
    <source>
        <strain evidence="1 2">NIES-2549</strain>
    </source>
</reference>
<evidence type="ECO:0000313" key="1">
    <source>
        <dbReference type="EMBL" id="AKE64652.1"/>
    </source>
</evidence>
<dbReference type="Proteomes" id="UP000034103">
    <property type="component" value="Chromosome"/>
</dbReference>
<organism evidence="1 2">
    <name type="scientific">Microcystis aeruginosa NIES-2549</name>
    <dbReference type="NCBI Taxonomy" id="1641812"/>
    <lineage>
        <taxon>Bacteria</taxon>
        <taxon>Bacillati</taxon>
        <taxon>Cyanobacteriota</taxon>
        <taxon>Cyanophyceae</taxon>
        <taxon>Oscillatoriophycideae</taxon>
        <taxon>Chroococcales</taxon>
        <taxon>Microcystaceae</taxon>
        <taxon>Microcystis</taxon>
    </lineage>
</organism>
<dbReference type="HOGENOM" id="CLU_3201995_0_0_3"/>
<sequence>MADVRFLNLPILQKTDNYQQFEKIKFRIWKGGTSGLGNCGREKYV</sequence>
<evidence type="ECO:0000313" key="2">
    <source>
        <dbReference type="Proteomes" id="UP000034103"/>
    </source>
</evidence>